<accession>A0A7I8VSF4</accession>
<evidence type="ECO:0000313" key="2">
    <source>
        <dbReference type="Proteomes" id="UP000549394"/>
    </source>
</evidence>
<comment type="caution">
    <text evidence="1">The sequence shown here is derived from an EMBL/GenBank/DDBJ whole genome shotgun (WGS) entry which is preliminary data.</text>
</comment>
<dbReference type="Proteomes" id="UP000549394">
    <property type="component" value="Unassembled WGS sequence"/>
</dbReference>
<evidence type="ECO:0000313" key="1">
    <source>
        <dbReference type="EMBL" id="CAD5118297.1"/>
    </source>
</evidence>
<dbReference type="AlphaFoldDB" id="A0A7I8VSF4"/>
<sequence length="174" mass="20634">MRRQDTELNLTPRSIWMSDYHKLLQKQEESFMSWRLLSADMRSRNDRQSLRLLRTVQDYRKLADSMERQGRLPSPIQIGHRSVVEKKRKKGMVSRETSSNPISYGISLPEINTQGSLVREPTSKRMTLIGLRESLKRHISIPETERKKRIADRQQGTIEKKQNRRELERMFLSI</sequence>
<protein>
    <submittedName>
        <fullName evidence="1">Uncharacterized protein</fullName>
    </submittedName>
</protein>
<name>A0A7I8VSF4_9ANNE</name>
<organism evidence="1 2">
    <name type="scientific">Dimorphilus gyrociliatus</name>
    <dbReference type="NCBI Taxonomy" id="2664684"/>
    <lineage>
        <taxon>Eukaryota</taxon>
        <taxon>Metazoa</taxon>
        <taxon>Spiralia</taxon>
        <taxon>Lophotrochozoa</taxon>
        <taxon>Annelida</taxon>
        <taxon>Polychaeta</taxon>
        <taxon>Polychaeta incertae sedis</taxon>
        <taxon>Dinophilidae</taxon>
        <taxon>Dimorphilus</taxon>
    </lineage>
</organism>
<proteinExistence type="predicted"/>
<gene>
    <name evidence="1" type="ORF">DGYR_LOCUS6693</name>
</gene>
<reference evidence="1 2" key="1">
    <citation type="submission" date="2020-08" db="EMBL/GenBank/DDBJ databases">
        <authorList>
            <person name="Hejnol A."/>
        </authorList>
    </citation>
    <scope>NUCLEOTIDE SEQUENCE [LARGE SCALE GENOMIC DNA]</scope>
</reference>
<keyword evidence="2" id="KW-1185">Reference proteome</keyword>
<dbReference type="EMBL" id="CAJFCJ010000008">
    <property type="protein sequence ID" value="CAD5118297.1"/>
    <property type="molecule type" value="Genomic_DNA"/>
</dbReference>